<comment type="caution">
    <text evidence="2">The sequence shown here is derived from an EMBL/GenBank/DDBJ whole genome shotgun (WGS) entry which is preliminary data.</text>
</comment>
<sequence length="70" mass="7860">FAQARAGKKLKVESLLEQMEEALEGKAENRIEAQIKGSLAFFHAVRDYAEKLLNGGILFRDIRLKGETIV</sequence>
<dbReference type="RefSeq" id="WP_227283906.1">
    <property type="nucleotide sequence ID" value="NZ_JAJDLA010000171.1"/>
</dbReference>
<evidence type="ECO:0000313" key="2">
    <source>
        <dbReference type="EMBL" id="MCB8606636.1"/>
    </source>
</evidence>
<feature type="coiled-coil region" evidence="1">
    <location>
        <begin position="9"/>
        <end position="36"/>
    </location>
</feature>
<accession>A0AB35HER0</accession>
<evidence type="ECO:0000313" key="3">
    <source>
        <dbReference type="Proteomes" id="UP001198010"/>
    </source>
</evidence>
<dbReference type="AlphaFoldDB" id="A0AB35HER0"/>
<name>A0AB35HER0_9FIRM</name>
<organism evidence="2 3">
    <name type="scientific">Veillonella nakazawae</name>
    <dbReference type="NCBI Taxonomy" id="2682456"/>
    <lineage>
        <taxon>Bacteria</taxon>
        <taxon>Bacillati</taxon>
        <taxon>Bacillota</taxon>
        <taxon>Negativicutes</taxon>
        <taxon>Veillonellales</taxon>
        <taxon>Veillonellaceae</taxon>
        <taxon>Veillonella</taxon>
    </lineage>
</organism>
<evidence type="ECO:0000256" key="1">
    <source>
        <dbReference type="SAM" id="Coils"/>
    </source>
</evidence>
<dbReference type="Proteomes" id="UP001198010">
    <property type="component" value="Unassembled WGS sequence"/>
</dbReference>
<gene>
    <name evidence="2" type="ORF">LJD63_10280</name>
</gene>
<feature type="non-terminal residue" evidence="2">
    <location>
        <position position="70"/>
    </location>
</feature>
<dbReference type="EMBL" id="JAJDLA010000171">
    <property type="protein sequence ID" value="MCB8606636.1"/>
    <property type="molecule type" value="Genomic_DNA"/>
</dbReference>
<reference evidence="2" key="1">
    <citation type="submission" date="2021-10" db="EMBL/GenBank/DDBJ databases">
        <title>Collection of gut derived symbiotic bacterial strains cultured from healthy donors.</title>
        <authorList>
            <person name="Lin H."/>
            <person name="Littmann E."/>
            <person name="Kohout C."/>
            <person name="Pamer E.G."/>
        </authorList>
    </citation>
    <scope>NUCLEOTIDE SEQUENCE</scope>
    <source>
        <strain evidence="2">DFI.4.35</strain>
    </source>
</reference>
<proteinExistence type="predicted"/>
<protein>
    <submittedName>
        <fullName evidence="2">Uncharacterized protein</fullName>
    </submittedName>
</protein>
<feature type="non-terminal residue" evidence="2">
    <location>
        <position position="1"/>
    </location>
</feature>
<keyword evidence="1" id="KW-0175">Coiled coil</keyword>